<dbReference type="Proteomes" id="UP001152759">
    <property type="component" value="Chromosome 5"/>
</dbReference>
<dbReference type="EMBL" id="OU963866">
    <property type="protein sequence ID" value="CAH0389937.1"/>
    <property type="molecule type" value="Genomic_DNA"/>
</dbReference>
<evidence type="ECO:0000256" key="2">
    <source>
        <dbReference type="ARBA" id="ARBA00022622"/>
    </source>
</evidence>
<gene>
    <name evidence="10" type="ORF">BEMITA_LOCUS8712</name>
</gene>
<evidence type="ECO:0000313" key="10">
    <source>
        <dbReference type="EMBL" id="CAH0389937.1"/>
    </source>
</evidence>
<name>A0A9P0AF79_BEMTA</name>
<evidence type="ECO:0000256" key="8">
    <source>
        <dbReference type="ARBA" id="ARBA00023288"/>
    </source>
</evidence>
<reference evidence="10" key="1">
    <citation type="submission" date="2021-12" db="EMBL/GenBank/DDBJ databases">
        <authorList>
            <person name="King R."/>
        </authorList>
    </citation>
    <scope>NUCLEOTIDE SEQUENCE</scope>
</reference>
<dbReference type="InterPro" id="IPR045860">
    <property type="entry name" value="Snake_toxin-like_sf"/>
</dbReference>
<keyword evidence="11" id="KW-1185">Reference proteome</keyword>
<evidence type="ECO:0000256" key="4">
    <source>
        <dbReference type="ARBA" id="ARBA00022729"/>
    </source>
</evidence>
<evidence type="ECO:0000256" key="3">
    <source>
        <dbReference type="ARBA" id="ARBA00022692"/>
    </source>
</evidence>
<evidence type="ECO:0000313" key="11">
    <source>
        <dbReference type="Proteomes" id="UP001152759"/>
    </source>
</evidence>
<dbReference type="PANTHER" id="PTHR33562">
    <property type="entry name" value="ATILLA, ISOFORM B-RELATED-RELATED"/>
    <property type="match status" value="1"/>
</dbReference>
<accession>A0A9P0AF79</accession>
<evidence type="ECO:0000256" key="6">
    <source>
        <dbReference type="ARBA" id="ARBA00023136"/>
    </source>
</evidence>
<keyword evidence="5" id="KW-1133">Transmembrane helix</keyword>
<dbReference type="GO" id="GO:0030431">
    <property type="term" value="P:sleep"/>
    <property type="evidence" value="ECO:0007669"/>
    <property type="project" value="InterPro"/>
</dbReference>
<feature type="signal peptide" evidence="9">
    <location>
        <begin position="1"/>
        <end position="26"/>
    </location>
</feature>
<keyword evidence="7" id="KW-0325">Glycoprotein</keyword>
<keyword evidence="4 9" id="KW-0732">Signal</keyword>
<comment type="subcellular location">
    <subcellularLocation>
        <location evidence="1">Membrane</location>
        <topology evidence="1">Lipid-anchor</topology>
        <topology evidence="1">GPI-anchor</topology>
    </subcellularLocation>
</comment>
<dbReference type="GO" id="GO:0098552">
    <property type="term" value="C:side of membrane"/>
    <property type="evidence" value="ECO:0007669"/>
    <property type="project" value="UniProtKB-KW"/>
</dbReference>
<sequence>MILNYGVVLTLPLLVVLLSSLQGVDSINCFQCNSMVDLDCPYIQPNQTSSIYYKPCIGDFKGRQPFCRKIEQKIFERDDMVRVVRKCGWERHDKLDCYSASNDDHTETICQCFSDACNGADTSSFSSYKIFTALLVALTVSLRRQSFKRHKLDGTNILNNVFRGRKCLQHTTYFDH</sequence>
<dbReference type="AlphaFoldDB" id="A0A9P0AF79"/>
<keyword evidence="8" id="KW-0449">Lipoprotein</keyword>
<evidence type="ECO:0000256" key="7">
    <source>
        <dbReference type="ARBA" id="ARBA00023180"/>
    </source>
</evidence>
<dbReference type="InterPro" id="IPR050975">
    <property type="entry name" value="Sleep_regulator"/>
</dbReference>
<feature type="chain" id="PRO_5040499658" description="Protein sleepless" evidence="9">
    <location>
        <begin position="27"/>
        <end position="176"/>
    </location>
</feature>
<dbReference type="Pfam" id="PF17064">
    <property type="entry name" value="QVR"/>
    <property type="match status" value="1"/>
</dbReference>
<evidence type="ECO:0000256" key="9">
    <source>
        <dbReference type="SAM" id="SignalP"/>
    </source>
</evidence>
<organism evidence="10 11">
    <name type="scientific">Bemisia tabaci</name>
    <name type="common">Sweetpotato whitefly</name>
    <name type="synonym">Aleurodes tabaci</name>
    <dbReference type="NCBI Taxonomy" id="7038"/>
    <lineage>
        <taxon>Eukaryota</taxon>
        <taxon>Metazoa</taxon>
        <taxon>Ecdysozoa</taxon>
        <taxon>Arthropoda</taxon>
        <taxon>Hexapoda</taxon>
        <taxon>Insecta</taxon>
        <taxon>Pterygota</taxon>
        <taxon>Neoptera</taxon>
        <taxon>Paraneoptera</taxon>
        <taxon>Hemiptera</taxon>
        <taxon>Sternorrhyncha</taxon>
        <taxon>Aleyrodoidea</taxon>
        <taxon>Aleyrodidae</taxon>
        <taxon>Aleyrodinae</taxon>
        <taxon>Bemisia</taxon>
    </lineage>
</organism>
<protein>
    <recommendedName>
        <fullName evidence="12">Protein sleepless</fullName>
    </recommendedName>
</protein>
<dbReference type="GO" id="GO:0032222">
    <property type="term" value="P:regulation of synaptic transmission, cholinergic"/>
    <property type="evidence" value="ECO:0007669"/>
    <property type="project" value="InterPro"/>
</dbReference>
<dbReference type="PANTHER" id="PTHR33562:SF23">
    <property type="entry name" value="PROTEIN QUIVER"/>
    <property type="match status" value="1"/>
</dbReference>
<evidence type="ECO:0000256" key="1">
    <source>
        <dbReference type="ARBA" id="ARBA00004589"/>
    </source>
</evidence>
<evidence type="ECO:0000256" key="5">
    <source>
        <dbReference type="ARBA" id="ARBA00022989"/>
    </source>
</evidence>
<dbReference type="SUPFAM" id="SSF57302">
    <property type="entry name" value="Snake toxin-like"/>
    <property type="match status" value="1"/>
</dbReference>
<keyword evidence="3" id="KW-0812">Transmembrane</keyword>
<keyword evidence="2" id="KW-0336">GPI-anchor</keyword>
<dbReference type="InterPro" id="IPR031424">
    <property type="entry name" value="QVR-like"/>
</dbReference>
<proteinExistence type="predicted"/>
<keyword evidence="6" id="KW-0472">Membrane</keyword>
<evidence type="ECO:0008006" key="12">
    <source>
        <dbReference type="Google" id="ProtNLM"/>
    </source>
</evidence>